<name>A0A9Q4QTI9_XYLFS</name>
<dbReference type="RefSeq" id="WP_004084155.1">
    <property type="nucleotide sequence ID" value="NZ_CP047134.1"/>
</dbReference>
<accession>A0A9Q4QTI9</accession>
<reference evidence="2" key="1">
    <citation type="submission" date="2019-05" db="EMBL/GenBank/DDBJ databases">
        <authorList>
            <person name="Castillo A."/>
            <person name="Giampetruzzi A."/>
            <person name="Landa B."/>
            <person name="Saponari M."/>
            <person name="Almeida R.P.P."/>
            <person name="Moralejo E."/>
            <person name="Marco-Noales E."/>
            <person name="Velasco-Amo M.P."/>
            <person name="Roman-Ecija M."/>
            <person name="Navarro I."/>
            <person name="Monterde A."/>
            <person name="Barbe S."/>
        </authorList>
    </citation>
    <scope>NUCLEOTIDE SEQUENCE</scope>
    <source>
        <strain evidence="2">XYL1981</strain>
    </source>
</reference>
<reference evidence="1" key="3">
    <citation type="submission" date="2021-11" db="EMBL/GenBank/DDBJ databases">
        <authorList>
            <person name="Denance N."/>
            <person name="Briand M."/>
            <person name="Dupas E."/>
            <person name="Durand K."/>
            <person name="Legendre B."/>
            <person name="Cunty A."/>
            <person name="Donnadieu C."/>
            <person name="Lopez Roques C."/>
            <person name="Cesbron S."/>
            <person name="Jacques M.A."/>
        </authorList>
    </citation>
    <scope>NUCLEOTIDE SEQUENCE</scope>
    <source>
        <strain evidence="1">CFBP8070</strain>
    </source>
</reference>
<dbReference type="Proteomes" id="UP001220702">
    <property type="component" value="Unassembled WGS sequence"/>
</dbReference>
<organism evidence="2 3">
    <name type="scientific">Xylella fastidiosa subsp. multiplex</name>
    <dbReference type="NCBI Taxonomy" id="644357"/>
    <lineage>
        <taxon>Bacteria</taxon>
        <taxon>Pseudomonadati</taxon>
        <taxon>Pseudomonadota</taxon>
        <taxon>Gammaproteobacteria</taxon>
        <taxon>Lysobacterales</taxon>
        <taxon>Lysobacteraceae</taxon>
        <taxon>Xylella</taxon>
    </lineage>
</organism>
<evidence type="ECO:0000313" key="2">
    <source>
        <dbReference type="EMBL" id="MRU24567.1"/>
    </source>
</evidence>
<dbReference type="Proteomes" id="UP000474061">
    <property type="component" value="Unassembled WGS sequence"/>
</dbReference>
<dbReference type="AlphaFoldDB" id="A0A9Q4QTI9"/>
<dbReference type="EMBL" id="JAJKGN010000002">
    <property type="protein sequence ID" value="MDC6409416.1"/>
    <property type="molecule type" value="Genomic_DNA"/>
</dbReference>
<reference evidence="1" key="4">
    <citation type="journal article" date="2023" name="Commun. Biol.">
        <title>Suspicions of two bridgehead invasions of Xylella fastidiosa subsp. multiplex in France.</title>
        <authorList>
            <person name="Dupas E."/>
            <person name="Durand K."/>
            <person name="Rieux A."/>
            <person name="Briand M."/>
            <person name="Pruvost O."/>
            <person name="Cunty A."/>
            <person name="Denance N."/>
            <person name="Donnadieu C."/>
            <person name="Legendre B."/>
            <person name="Lopez-Roques C."/>
            <person name="Cesbron S."/>
            <person name="Ravigne V."/>
            <person name="Jacques M.A."/>
        </authorList>
    </citation>
    <scope>NUCLEOTIDE SEQUENCE</scope>
    <source>
        <strain evidence="1">CFBP8070</strain>
    </source>
</reference>
<comment type="caution">
    <text evidence="2">The sequence shown here is derived from an EMBL/GenBank/DDBJ whole genome shotgun (WGS) entry which is preliminary data.</text>
</comment>
<sequence length="65" mass="7582">MNADVAYMQLLLHWGIFCQEFRQAFEQCMLWESNCMLQRTSRSRGASVLSWATLSQTAWYDASIV</sequence>
<dbReference type="EMBL" id="VDCJ01000352">
    <property type="protein sequence ID" value="MRU24567.1"/>
    <property type="molecule type" value="Genomic_DNA"/>
</dbReference>
<protein>
    <submittedName>
        <fullName evidence="2">Uncharacterized protein</fullName>
    </submittedName>
</protein>
<reference evidence="2" key="2">
    <citation type="journal article" date="2020" name="Appl. Environ. Microbiol.">
        <title>Multiple intercontinental introductions associated with the emergence of a plant pathogen in Europe.</title>
        <authorList>
            <person name="Landa B.B."/>
            <person name="Castillo A.I."/>
            <person name="Giampetruzzi A."/>
            <person name="Kahn A."/>
            <person name="Roman-Ecija M."/>
            <person name="Velasco-Amo M.P."/>
            <person name="Navas-Cortes J.A."/>
            <person name="Marco-Noales E."/>
            <person name="Barbe S."/>
            <person name="Moralejo E."/>
            <person name="Coletta-Filho H.D."/>
            <person name="Saldarelli P."/>
            <person name="Saponari M."/>
            <person name="Almeida R.P.P."/>
        </authorList>
    </citation>
    <scope>NUCLEOTIDE SEQUENCE</scope>
    <source>
        <strain evidence="2">XYL1981</strain>
    </source>
</reference>
<gene>
    <name evidence="2" type="ORF">FG476_11040</name>
    <name evidence="1" type="ORF">LOK82_12665</name>
</gene>
<evidence type="ECO:0000313" key="3">
    <source>
        <dbReference type="Proteomes" id="UP000474061"/>
    </source>
</evidence>
<evidence type="ECO:0000313" key="1">
    <source>
        <dbReference type="EMBL" id="MDC6409416.1"/>
    </source>
</evidence>
<proteinExistence type="predicted"/>